<gene>
    <name evidence="2" type="ORF">SHKM778_26010</name>
</gene>
<reference evidence="2" key="2">
    <citation type="submission" date="2024-07" db="EMBL/GenBank/DDBJ databases">
        <title>Streptomyces haneummycinica sp. nov., a new antibiotic-producing actinobacterium isolated from marine sediment.</title>
        <authorList>
            <person name="Uemura M."/>
            <person name="Hamada M."/>
            <person name="Hirano S."/>
            <person name="Kobayashi K."/>
            <person name="Ohshiro T."/>
            <person name="Kobayashi T."/>
            <person name="Terahara T."/>
        </authorList>
    </citation>
    <scope>NUCLEOTIDE SEQUENCE</scope>
    <source>
        <strain evidence="2">KM77-8</strain>
    </source>
</reference>
<dbReference type="SUPFAM" id="SSF56801">
    <property type="entry name" value="Acetyl-CoA synthetase-like"/>
    <property type="match status" value="1"/>
</dbReference>
<sequence>MNRTELATYHESSGSAGQPTASYYTEDDWADLAERYARKWVGIEPSDVFLVRTPYALMITGHLAQAAARSKGRRWSPPTAARRRHPRPVRYGCCTASVSR</sequence>
<reference evidence="2" key="1">
    <citation type="submission" date="2024-06" db="EMBL/GenBank/DDBJ databases">
        <authorList>
            <consortium name="consrtm"/>
            <person name="Uemura M."/>
            <person name="Terahara T."/>
        </authorList>
    </citation>
    <scope>NUCLEOTIDE SEQUENCE</scope>
    <source>
        <strain evidence="2">KM77-8</strain>
    </source>
</reference>
<accession>A0AAT9HFV7</accession>
<dbReference type="AlphaFoldDB" id="A0AAT9HFV7"/>
<feature type="region of interest" description="Disordered" evidence="1">
    <location>
        <begin position="68"/>
        <end position="87"/>
    </location>
</feature>
<evidence type="ECO:0000256" key="1">
    <source>
        <dbReference type="SAM" id="MobiDB-lite"/>
    </source>
</evidence>
<dbReference type="EMBL" id="AP035768">
    <property type="protein sequence ID" value="BFO16213.1"/>
    <property type="molecule type" value="Genomic_DNA"/>
</dbReference>
<feature type="region of interest" description="Disordered" evidence="1">
    <location>
        <begin position="1"/>
        <end position="22"/>
    </location>
</feature>
<organism evidence="2">
    <name type="scientific">Streptomyces haneummycinicus</name>
    <dbReference type="NCBI Taxonomy" id="3074435"/>
    <lineage>
        <taxon>Bacteria</taxon>
        <taxon>Bacillati</taxon>
        <taxon>Actinomycetota</taxon>
        <taxon>Actinomycetes</taxon>
        <taxon>Kitasatosporales</taxon>
        <taxon>Streptomycetaceae</taxon>
        <taxon>Streptomyces</taxon>
    </lineage>
</organism>
<protein>
    <submittedName>
        <fullName evidence="2">Uncharacterized protein</fullName>
    </submittedName>
</protein>
<proteinExistence type="predicted"/>
<dbReference type="Gene3D" id="3.40.50.12780">
    <property type="entry name" value="N-terminal domain of ligase-like"/>
    <property type="match status" value="1"/>
</dbReference>
<name>A0AAT9HFV7_9ACTN</name>
<evidence type="ECO:0000313" key="2">
    <source>
        <dbReference type="EMBL" id="BFO16213.1"/>
    </source>
</evidence>
<dbReference type="InterPro" id="IPR042099">
    <property type="entry name" value="ANL_N_sf"/>
</dbReference>